<comment type="caution">
    <text evidence="1">The sequence shown here is derived from an EMBL/GenBank/DDBJ whole genome shotgun (WGS) entry which is preliminary data.</text>
</comment>
<organism evidence="1 2">
    <name type="scientific">Novosphingobium piscinae</name>
    <dbReference type="NCBI Taxonomy" id="1507448"/>
    <lineage>
        <taxon>Bacteria</taxon>
        <taxon>Pseudomonadati</taxon>
        <taxon>Pseudomonadota</taxon>
        <taxon>Alphaproteobacteria</taxon>
        <taxon>Sphingomonadales</taxon>
        <taxon>Sphingomonadaceae</taxon>
        <taxon>Novosphingobium</taxon>
    </lineage>
</organism>
<dbReference type="Proteomes" id="UP000551327">
    <property type="component" value="Unassembled WGS sequence"/>
</dbReference>
<gene>
    <name evidence="1" type="ORF">H7F53_11880</name>
</gene>
<sequence>MHLIATFTLKPGTSVEAYETWARTVDLPTVRALPSIAGFRVFRCTGLFGAEGSPPFGYVELIEVSDMDRFLADIAQPAMQEVAAAFGGMVDVTFLTAEELVA</sequence>
<dbReference type="InterPro" id="IPR011008">
    <property type="entry name" value="Dimeric_a/b-barrel"/>
</dbReference>
<dbReference type="SUPFAM" id="SSF54909">
    <property type="entry name" value="Dimeric alpha+beta barrel"/>
    <property type="match status" value="1"/>
</dbReference>
<dbReference type="InterPro" id="IPR021667">
    <property type="entry name" value="HapK"/>
</dbReference>
<dbReference type="Pfam" id="PF11639">
    <property type="entry name" value="HapK"/>
    <property type="match status" value="1"/>
</dbReference>
<proteinExistence type="predicted"/>
<dbReference type="Gene3D" id="3.30.70.100">
    <property type="match status" value="1"/>
</dbReference>
<evidence type="ECO:0000313" key="1">
    <source>
        <dbReference type="EMBL" id="MBC2669845.1"/>
    </source>
</evidence>
<reference evidence="1 2" key="1">
    <citation type="submission" date="2020-08" db="EMBL/GenBank/DDBJ databases">
        <title>The genome sequence of type strain Novosphingobium piscinae KCTC 42194.</title>
        <authorList>
            <person name="Liu Y."/>
        </authorList>
    </citation>
    <scope>NUCLEOTIDE SEQUENCE [LARGE SCALE GENOMIC DNA]</scope>
    <source>
        <strain evidence="1 2">KCTC 42194</strain>
    </source>
</reference>
<protein>
    <submittedName>
        <fullName evidence="1">REDY-like protein HapK</fullName>
    </submittedName>
</protein>
<dbReference type="EMBL" id="JACLAX010000011">
    <property type="protein sequence ID" value="MBC2669845.1"/>
    <property type="molecule type" value="Genomic_DNA"/>
</dbReference>
<dbReference type="RefSeq" id="WP_185679707.1">
    <property type="nucleotide sequence ID" value="NZ_JACLAX010000011.1"/>
</dbReference>
<dbReference type="AlphaFoldDB" id="A0A7X1FZG1"/>
<keyword evidence="2" id="KW-1185">Reference proteome</keyword>
<accession>A0A7X1FZG1</accession>
<name>A0A7X1FZG1_9SPHN</name>
<evidence type="ECO:0000313" key="2">
    <source>
        <dbReference type="Proteomes" id="UP000551327"/>
    </source>
</evidence>